<evidence type="ECO:0000313" key="4">
    <source>
        <dbReference type="EMBL" id="KAF1393634.1"/>
    </source>
</evidence>
<protein>
    <recommendedName>
        <fullName evidence="6">Interleukin-18</fullName>
    </recommendedName>
</protein>
<keyword evidence="3" id="KW-0964">Secreted</keyword>
<reference evidence="4 5" key="1">
    <citation type="submission" date="2019-06" db="EMBL/GenBank/DDBJ databases">
        <title>A chromosome-scale genome assembly of the European perch, Perca fluviatilis.</title>
        <authorList>
            <person name="Roques C."/>
            <person name="Zahm M."/>
            <person name="Cabau C."/>
            <person name="Klopp C."/>
            <person name="Bouchez O."/>
            <person name="Donnadieu C."/>
            <person name="Kuhl H."/>
            <person name="Gislard M."/>
            <person name="Guendouz S."/>
            <person name="Journot L."/>
            <person name="Haffray P."/>
            <person name="Bestin A."/>
            <person name="Morvezen R."/>
            <person name="Feron R."/>
            <person name="Wen M."/>
            <person name="Jouanno E."/>
            <person name="Herpin A."/>
            <person name="Schartl M."/>
            <person name="Postlethwait J."/>
            <person name="Schaerlinger B."/>
            <person name="Chardard D."/>
            <person name="Lecocq T."/>
            <person name="Poncet C."/>
            <person name="Jaffrelo L."/>
            <person name="Lampietro C."/>
            <person name="Guiguen Y."/>
        </authorList>
    </citation>
    <scope>NUCLEOTIDE SEQUENCE [LARGE SCALE GENOMIC DNA]</scope>
    <source>
        <tissue evidence="4">Blood</tissue>
    </source>
</reference>
<dbReference type="GO" id="GO:0005615">
    <property type="term" value="C:extracellular space"/>
    <property type="evidence" value="ECO:0007669"/>
    <property type="project" value="InterPro"/>
</dbReference>
<comment type="caution">
    <text evidence="4">The sequence shown here is derived from an EMBL/GenBank/DDBJ whole genome shotgun (WGS) entry which is preliminary data.</text>
</comment>
<dbReference type="Gene3D" id="2.80.10.50">
    <property type="match status" value="1"/>
</dbReference>
<evidence type="ECO:0000256" key="2">
    <source>
        <dbReference type="ARBA" id="ARBA00010448"/>
    </source>
</evidence>
<dbReference type="GO" id="GO:0006955">
    <property type="term" value="P:immune response"/>
    <property type="evidence" value="ECO:0007669"/>
    <property type="project" value="InterPro"/>
</dbReference>
<dbReference type="InterPro" id="IPR008996">
    <property type="entry name" value="IL1/FGF"/>
</dbReference>
<evidence type="ECO:0000313" key="5">
    <source>
        <dbReference type="Proteomes" id="UP000465112"/>
    </source>
</evidence>
<dbReference type="CDD" id="cd23298">
    <property type="entry name" value="beta-trefoil_IL18"/>
    <property type="match status" value="1"/>
</dbReference>
<evidence type="ECO:0000256" key="3">
    <source>
        <dbReference type="ARBA" id="ARBA00022525"/>
    </source>
</evidence>
<evidence type="ECO:0008006" key="6">
    <source>
        <dbReference type="Google" id="ProtNLM"/>
    </source>
</evidence>
<sequence length="261" mass="29816">MQSDSEARARLRFDSALDHVALLEYLTVLLALTEPVGAGLSHQGVARFGTRGSWTRETPKSLHTASSLKVYLMDTSGCARVTFVQTIENSFYFRDVDEDTLEFCKSDSMDRWVQSKDSKYLLLSAEGQFQGQNLSYDQRCCLDCTFKIQTYKDNSVENSRGTPAMLYVKKHDKNMVVCCSETENNAIYPEEMNTIPEKIVETTHKALFYMKKECTKTNIYMFESSKYKSQFLGFEPDEDPSLIKLVLHAVDESCRICLEEP</sequence>
<dbReference type="Pfam" id="PF00340">
    <property type="entry name" value="IL1"/>
    <property type="match status" value="1"/>
</dbReference>
<organism evidence="4 5">
    <name type="scientific">Perca fluviatilis</name>
    <name type="common">European perch</name>
    <dbReference type="NCBI Taxonomy" id="8168"/>
    <lineage>
        <taxon>Eukaryota</taxon>
        <taxon>Metazoa</taxon>
        <taxon>Chordata</taxon>
        <taxon>Craniata</taxon>
        <taxon>Vertebrata</taxon>
        <taxon>Euteleostomi</taxon>
        <taxon>Actinopterygii</taxon>
        <taxon>Neopterygii</taxon>
        <taxon>Teleostei</taxon>
        <taxon>Neoteleostei</taxon>
        <taxon>Acanthomorphata</taxon>
        <taxon>Eupercaria</taxon>
        <taxon>Perciformes</taxon>
        <taxon>Percoidei</taxon>
        <taxon>Percidae</taxon>
        <taxon>Percinae</taxon>
        <taxon>Perca</taxon>
    </lineage>
</organism>
<dbReference type="AlphaFoldDB" id="A0A6A5FP77"/>
<name>A0A6A5FP77_PERFL</name>
<dbReference type="EMBL" id="VHII01000002">
    <property type="protein sequence ID" value="KAF1393634.1"/>
    <property type="molecule type" value="Genomic_DNA"/>
</dbReference>
<accession>A0A6A5FP77</accession>
<dbReference type="SUPFAM" id="SSF50353">
    <property type="entry name" value="Cytokine"/>
    <property type="match status" value="1"/>
</dbReference>
<evidence type="ECO:0000256" key="1">
    <source>
        <dbReference type="ARBA" id="ARBA00004613"/>
    </source>
</evidence>
<comment type="similarity">
    <text evidence="2">Belongs to the IL-1 family.</text>
</comment>
<dbReference type="GO" id="GO:0006954">
    <property type="term" value="P:inflammatory response"/>
    <property type="evidence" value="ECO:0007669"/>
    <property type="project" value="InterPro"/>
</dbReference>
<dbReference type="Proteomes" id="UP000465112">
    <property type="component" value="Chromosome 2"/>
</dbReference>
<proteinExistence type="inferred from homology"/>
<keyword evidence="5" id="KW-1185">Reference proteome</keyword>
<dbReference type="GO" id="GO:0005125">
    <property type="term" value="F:cytokine activity"/>
    <property type="evidence" value="ECO:0007669"/>
    <property type="project" value="InterPro"/>
</dbReference>
<gene>
    <name evidence="4" type="ORF">PFLUV_G00018080</name>
</gene>
<comment type="subcellular location">
    <subcellularLocation>
        <location evidence="1">Secreted</location>
    </subcellularLocation>
</comment>
<dbReference type="InterPro" id="IPR000975">
    <property type="entry name" value="IL-1_fam"/>
</dbReference>